<dbReference type="InterPro" id="IPR037171">
    <property type="entry name" value="NagB/RpiA_transferase-like"/>
</dbReference>
<dbReference type="SUPFAM" id="SSF100950">
    <property type="entry name" value="NagB/RpiA/CoA transferase-like"/>
    <property type="match status" value="1"/>
</dbReference>
<accession>X1UNR1</accession>
<organism evidence="2">
    <name type="scientific">marine sediment metagenome</name>
    <dbReference type="NCBI Taxonomy" id="412755"/>
    <lineage>
        <taxon>unclassified sequences</taxon>
        <taxon>metagenomes</taxon>
        <taxon>ecological metagenomes</taxon>
    </lineage>
</organism>
<gene>
    <name evidence="2" type="ORF">S12H4_31969</name>
</gene>
<dbReference type="PANTHER" id="PTHR13707:SF60">
    <property type="entry name" value="ACETATE COA-TRANSFERASE SUBUNIT ALPHA"/>
    <property type="match status" value="1"/>
</dbReference>
<protein>
    <submittedName>
        <fullName evidence="2">Uncharacterized protein</fullName>
    </submittedName>
</protein>
<dbReference type="AlphaFoldDB" id="X1UNR1"/>
<dbReference type="EMBL" id="BARW01018705">
    <property type="protein sequence ID" value="GAJ01511.1"/>
    <property type="molecule type" value="Genomic_DNA"/>
</dbReference>
<dbReference type="PANTHER" id="PTHR13707">
    <property type="entry name" value="KETOACID-COENZYME A TRANSFERASE"/>
    <property type="match status" value="1"/>
</dbReference>
<keyword evidence="1" id="KW-0808">Transferase</keyword>
<reference evidence="2" key="1">
    <citation type="journal article" date="2014" name="Front. Microbiol.">
        <title>High frequency of phylogenetically diverse reductive dehalogenase-homologous genes in deep subseafloor sedimentary metagenomes.</title>
        <authorList>
            <person name="Kawai M."/>
            <person name="Futagami T."/>
            <person name="Toyoda A."/>
            <person name="Takaki Y."/>
            <person name="Nishi S."/>
            <person name="Hori S."/>
            <person name="Arai W."/>
            <person name="Tsubouchi T."/>
            <person name="Morono Y."/>
            <person name="Uchiyama I."/>
            <person name="Ito T."/>
            <person name="Fujiyama A."/>
            <person name="Inagaki F."/>
            <person name="Takami H."/>
        </authorList>
    </citation>
    <scope>NUCLEOTIDE SEQUENCE</scope>
    <source>
        <strain evidence="2">Expedition CK06-06</strain>
    </source>
</reference>
<proteinExistence type="predicted"/>
<evidence type="ECO:0000313" key="2">
    <source>
        <dbReference type="EMBL" id="GAJ01511.1"/>
    </source>
</evidence>
<dbReference type="Gene3D" id="3.40.1080.10">
    <property type="entry name" value="Glutaconate Coenzyme A-transferase"/>
    <property type="match status" value="1"/>
</dbReference>
<name>X1UNR1_9ZZZZ</name>
<dbReference type="GO" id="GO:0008410">
    <property type="term" value="F:CoA-transferase activity"/>
    <property type="evidence" value="ECO:0007669"/>
    <property type="project" value="InterPro"/>
</dbReference>
<comment type="caution">
    <text evidence="2">The sequence shown here is derived from an EMBL/GenBank/DDBJ whole genome shotgun (WGS) entry which is preliminary data.</text>
</comment>
<sequence length="61" mass="6756">MSYPITTPECVDLIVTDLAVIKVTKEGLLLKEIAPGWTVEEVQAVTEPKLIVAEDLREISF</sequence>
<dbReference type="InterPro" id="IPR004165">
    <property type="entry name" value="CoA_trans_fam_I"/>
</dbReference>
<evidence type="ECO:0000256" key="1">
    <source>
        <dbReference type="ARBA" id="ARBA00022679"/>
    </source>
</evidence>